<reference evidence="1 2" key="1">
    <citation type="submission" date="2023-11" db="EMBL/GenBank/DDBJ databases">
        <title>Halocaridina rubra genome assembly.</title>
        <authorList>
            <person name="Smith C."/>
        </authorList>
    </citation>
    <scope>NUCLEOTIDE SEQUENCE [LARGE SCALE GENOMIC DNA]</scope>
    <source>
        <strain evidence="1">EP-1</strain>
        <tissue evidence="1">Whole</tissue>
    </source>
</reference>
<dbReference type="AlphaFoldDB" id="A0AAN9A457"/>
<evidence type="ECO:0008006" key="3">
    <source>
        <dbReference type="Google" id="ProtNLM"/>
    </source>
</evidence>
<proteinExistence type="predicted"/>
<dbReference type="InterPro" id="IPR051057">
    <property type="entry name" value="PI-PLC_domain"/>
</dbReference>
<dbReference type="Proteomes" id="UP001381693">
    <property type="component" value="Unassembled WGS sequence"/>
</dbReference>
<sequence>MRLDIIEAAGEIHLGHFEVVFGFSVLSANREMMRTLYNLITAASLLVTIYPIIEAEVEKVCADLVGTGGAGVRVWPTLRASPLRLRHRLTFRLVQINWEAEEIFEGDWVGVFPKDPRPPSIRTSPLGLLLPYKWSPKSYDMPAPIYWDTPYASQGYLTSNITQGRVELQMLAAGGCVGVWAAFIRNGVAIAAECLASHPNWLWQNRDVLGSRSLRSLVIPGTHNSGSYSLNDEDDVVSAWVVCQDEDVISQLLYGIRYLDLRVAYYPNSPELLWVNHDMVQWRPLVDVLSEIQNFLTLSRDPIIIDIHRTPVGFEFPEAVPLLLSLMNSTFGRDFLPDRFGHRVTLDQIWSTGKRVLFAYIDAEVSEEEDWVWPPLPQAWANAQMLKDLQHYLDGQMTLRHPSPRLWAAMAHLTPSFWDLILRSHEGVRGLADRANRPVSAWFRERW</sequence>
<dbReference type="InterPro" id="IPR017946">
    <property type="entry name" value="PLC-like_Pdiesterase_TIM-brl"/>
</dbReference>
<evidence type="ECO:0000313" key="1">
    <source>
        <dbReference type="EMBL" id="KAK7068797.1"/>
    </source>
</evidence>
<organism evidence="1 2">
    <name type="scientific">Halocaridina rubra</name>
    <name type="common">Hawaiian red shrimp</name>
    <dbReference type="NCBI Taxonomy" id="373956"/>
    <lineage>
        <taxon>Eukaryota</taxon>
        <taxon>Metazoa</taxon>
        <taxon>Ecdysozoa</taxon>
        <taxon>Arthropoda</taxon>
        <taxon>Crustacea</taxon>
        <taxon>Multicrustacea</taxon>
        <taxon>Malacostraca</taxon>
        <taxon>Eumalacostraca</taxon>
        <taxon>Eucarida</taxon>
        <taxon>Decapoda</taxon>
        <taxon>Pleocyemata</taxon>
        <taxon>Caridea</taxon>
        <taxon>Atyoidea</taxon>
        <taxon>Atyidae</taxon>
        <taxon>Halocaridina</taxon>
    </lineage>
</organism>
<dbReference type="PROSITE" id="PS50007">
    <property type="entry name" value="PIPLC_X_DOMAIN"/>
    <property type="match status" value="1"/>
</dbReference>
<feature type="non-terminal residue" evidence="1">
    <location>
        <position position="447"/>
    </location>
</feature>
<dbReference type="PANTHER" id="PTHR13593">
    <property type="match status" value="1"/>
</dbReference>
<protein>
    <recommendedName>
        <fullName evidence="3">PI-PLC X domain-containing protein 1</fullName>
    </recommendedName>
</protein>
<dbReference type="GO" id="GO:0006629">
    <property type="term" value="P:lipid metabolic process"/>
    <property type="evidence" value="ECO:0007669"/>
    <property type="project" value="InterPro"/>
</dbReference>
<keyword evidence="2" id="KW-1185">Reference proteome</keyword>
<dbReference type="SUPFAM" id="SSF51695">
    <property type="entry name" value="PLC-like phosphodiesterases"/>
    <property type="match status" value="1"/>
</dbReference>
<dbReference type="GO" id="GO:0008081">
    <property type="term" value="F:phosphoric diester hydrolase activity"/>
    <property type="evidence" value="ECO:0007669"/>
    <property type="project" value="InterPro"/>
</dbReference>
<name>A0AAN9A457_HALRR</name>
<gene>
    <name evidence="1" type="ORF">SK128_002971</name>
</gene>
<comment type="caution">
    <text evidence="1">The sequence shown here is derived from an EMBL/GenBank/DDBJ whole genome shotgun (WGS) entry which is preliminary data.</text>
</comment>
<accession>A0AAN9A457</accession>
<dbReference type="EMBL" id="JAXCGZ010017119">
    <property type="protein sequence ID" value="KAK7068797.1"/>
    <property type="molecule type" value="Genomic_DNA"/>
</dbReference>
<dbReference type="PANTHER" id="PTHR13593:SF103">
    <property type="entry name" value="RE10370P"/>
    <property type="match status" value="1"/>
</dbReference>
<dbReference type="Gene3D" id="3.20.20.190">
    <property type="entry name" value="Phosphatidylinositol (PI) phosphodiesterase"/>
    <property type="match status" value="1"/>
</dbReference>
<evidence type="ECO:0000313" key="2">
    <source>
        <dbReference type="Proteomes" id="UP001381693"/>
    </source>
</evidence>